<dbReference type="GO" id="GO:0030655">
    <property type="term" value="P:beta-lactam antibiotic catabolic process"/>
    <property type="evidence" value="ECO:0007669"/>
    <property type="project" value="InterPro"/>
</dbReference>
<dbReference type="GO" id="GO:0046677">
    <property type="term" value="P:response to antibiotic"/>
    <property type="evidence" value="ECO:0007669"/>
    <property type="project" value="InterPro"/>
</dbReference>
<dbReference type="SUPFAM" id="SSF56601">
    <property type="entry name" value="beta-lactamase/transpeptidase-like"/>
    <property type="match status" value="1"/>
</dbReference>
<evidence type="ECO:0000259" key="6">
    <source>
        <dbReference type="Pfam" id="PF13354"/>
    </source>
</evidence>
<dbReference type="AlphaFoldDB" id="A0A831X162"/>
<evidence type="ECO:0000313" key="7">
    <source>
        <dbReference type="EMBL" id="HEG90701.1"/>
    </source>
</evidence>
<dbReference type="Gene3D" id="3.40.710.10">
    <property type="entry name" value="DD-peptidase/beta-lactamase superfamily"/>
    <property type="match status" value="2"/>
</dbReference>
<dbReference type="InterPro" id="IPR012338">
    <property type="entry name" value="Beta-lactam/transpept-like"/>
</dbReference>
<feature type="domain" description="Beta-lactamase class A catalytic" evidence="6">
    <location>
        <begin position="226"/>
        <end position="429"/>
    </location>
</feature>
<feature type="region of interest" description="Disordered" evidence="4">
    <location>
        <begin position="99"/>
        <end position="154"/>
    </location>
</feature>
<dbReference type="InterPro" id="IPR045155">
    <property type="entry name" value="Beta-lactam_cat"/>
</dbReference>
<accession>A0A831X162</accession>
<reference evidence="7" key="1">
    <citation type="journal article" date="2020" name="mSystems">
        <title>Genome- and Community-Level Interaction Insights into Carbon Utilization and Element Cycling Functions of Hydrothermarchaeota in Hydrothermal Sediment.</title>
        <authorList>
            <person name="Zhou Z."/>
            <person name="Liu Y."/>
            <person name="Xu W."/>
            <person name="Pan J."/>
            <person name="Luo Z.H."/>
            <person name="Li M."/>
        </authorList>
    </citation>
    <scope>NUCLEOTIDE SEQUENCE [LARGE SCALE GENOMIC DNA]</scope>
    <source>
        <strain evidence="7">SpSt-210</strain>
    </source>
</reference>
<dbReference type="EC" id="3.5.2.6" evidence="3"/>
<comment type="similarity">
    <text evidence="2">Belongs to the class-A beta-lactamase family.</text>
</comment>
<comment type="caution">
    <text evidence="7">The sequence shown here is derived from an EMBL/GenBank/DDBJ whole genome shotgun (WGS) entry which is preliminary data.</text>
</comment>
<feature type="region of interest" description="Disordered" evidence="4">
    <location>
        <begin position="455"/>
        <end position="480"/>
    </location>
</feature>
<dbReference type="PANTHER" id="PTHR35333">
    <property type="entry name" value="BETA-LACTAMASE"/>
    <property type="match status" value="1"/>
</dbReference>
<name>A0A831X162_9BACT</name>
<evidence type="ECO:0000256" key="1">
    <source>
        <dbReference type="ARBA" id="ARBA00001526"/>
    </source>
</evidence>
<dbReference type="EMBL" id="DSIY01000105">
    <property type="protein sequence ID" value="HEG90701.1"/>
    <property type="molecule type" value="Genomic_DNA"/>
</dbReference>
<gene>
    <name evidence="7" type="ORF">ENP34_04545</name>
</gene>
<evidence type="ECO:0000256" key="5">
    <source>
        <dbReference type="SAM" id="Phobius"/>
    </source>
</evidence>
<keyword evidence="5" id="KW-0472">Membrane</keyword>
<feature type="transmembrane region" description="Helical" evidence="5">
    <location>
        <begin position="70"/>
        <end position="90"/>
    </location>
</feature>
<feature type="compositionally biased region" description="Low complexity" evidence="4">
    <location>
        <begin position="145"/>
        <end position="154"/>
    </location>
</feature>
<dbReference type="GO" id="GO:0008800">
    <property type="term" value="F:beta-lactamase activity"/>
    <property type="evidence" value="ECO:0007669"/>
    <property type="project" value="UniProtKB-EC"/>
</dbReference>
<sequence length="480" mass="50782">MSDDAGLCSLAGQGAAWSRPASQYASPWMLSAESARYCIGSAVPVSLRQVVMRPQSDLSLSKCARGARSVALGFALFLILALLPPLLLALESQVERNVEGADERATPQPLSPTPPSLEGSRSPGPSPEADPAITPISAVIPTPTPSATSTAPAPTAVPWAAGRATQPSPATASPTVTPAIPAEIPGPPSMADLPIARCWEPSELRYDPQLEALIEQALGPDAGRYGVVVRNLTSGTEAAVQPDKVFYAASLYKLAVLYEVYRQERQGRLAFSESLTITEEAAEQDLGTLALLGWSAGSVITVSQAVEAMITVSDNASAVLLADLVGWHNVDQGLRELGLRSMRVNDPALPVTAADLARLLERMACGRAVDEQASREMIGLLTRQRVRDRLPALLPESVIVANKTGNWENATHDAGIVYSPGATYVIVVLSETAWQSEPIARLSAAVYAYFNPSTESEGGLERGSEHEFTSSPEASTLARR</sequence>
<protein>
    <recommendedName>
        <fullName evidence="3">beta-lactamase</fullName>
        <ecNumber evidence="3">3.5.2.6</ecNumber>
    </recommendedName>
</protein>
<dbReference type="PANTHER" id="PTHR35333:SF3">
    <property type="entry name" value="BETA-LACTAMASE-TYPE TRANSPEPTIDASE FOLD CONTAINING PROTEIN"/>
    <property type="match status" value="1"/>
</dbReference>
<evidence type="ECO:0000256" key="3">
    <source>
        <dbReference type="ARBA" id="ARBA00012865"/>
    </source>
</evidence>
<comment type="catalytic activity">
    <reaction evidence="1">
        <text>a beta-lactam + H2O = a substituted beta-amino acid</text>
        <dbReference type="Rhea" id="RHEA:20401"/>
        <dbReference type="ChEBI" id="CHEBI:15377"/>
        <dbReference type="ChEBI" id="CHEBI:35627"/>
        <dbReference type="ChEBI" id="CHEBI:140347"/>
        <dbReference type="EC" id="3.5.2.6"/>
    </reaction>
</comment>
<keyword evidence="5" id="KW-0812">Transmembrane</keyword>
<evidence type="ECO:0000256" key="2">
    <source>
        <dbReference type="ARBA" id="ARBA00009009"/>
    </source>
</evidence>
<evidence type="ECO:0000256" key="4">
    <source>
        <dbReference type="SAM" id="MobiDB-lite"/>
    </source>
</evidence>
<dbReference type="InterPro" id="IPR000871">
    <property type="entry name" value="Beta-lactam_class-A"/>
</dbReference>
<proteinExistence type="inferred from homology"/>
<feature type="compositionally biased region" description="Basic and acidic residues" evidence="4">
    <location>
        <begin position="459"/>
        <end position="468"/>
    </location>
</feature>
<dbReference type="Pfam" id="PF13354">
    <property type="entry name" value="Beta-lactamase2"/>
    <property type="match status" value="1"/>
</dbReference>
<keyword evidence="5" id="KW-1133">Transmembrane helix</keyword>
<organism evidence="7">
    <name type="scientific">Thermorudis peleae</name>
    <dbReference type="NCBI Taxonomy" id="1382356"/>
    <lineage>
        <taxon>Bacteria</taxon>
        <taxon>Pseudomonadati</taxon>
        <taxon>Thermomicrobiota</taxon>
        <taxon>Thermomicrobia</taxon>
        <taxon>Thermomicrobia incertae sedis</taxon>
        <taxon>Thermorudis</taxon>
    </lineage>
</organism>